<dbReference type="Gene3D" id="3.40.50.2000">
    <property type="entry name" value="Glycogen Phosphorylase B"/>
    <property type="match status" value="2"/>
</dbReference>
<evidence type="ECO:0000259" key="4">
    <source>
        <dbReference type="Pfam" id="PF00534"/>
    </source>
</evidence>
<accession>L1MAU6</accession>
<evidence type="ECO:0000313" key="6">
    <source>
        <dbReference type="EMBL" id="EKX88076.1"/>
    </source>
</evidence>
<dbReference type="AlphaFoldDB" id="L1MAU6"/>
<dbReference type="HOGENOM" id="CLU_009583_29_0_11"/>
<dbReference type="eggNOG" id="COG0438">
    <property type="taxonomic scope" value="Bacteria"/>
</dbReference>
<dbReference type="Pfam" id="PF00534">
    <property type="entry name" value="Glycos_transf_1"/>
    <property type="match status" value="1"/>
</dbReference>
<dbReference type="Proteomes" id="UP000010445">
    <property type="component" value="Unassembled WGS sequence"/>
</dbReference>
<organism evidence="6 7">
    <name type="scientific">Corynebacterium durum F0235</name>
    <dbReference type="NCBI Taxonomy" id="1035195"/>
    <lineage>
        <taxon>Bacteria</taxon>
        <taxon>Bacillati</taxon>
        <taxon>Actinomycetota</taxon>
        <taxon>Actinomycetes</taxon>
        <taxon>Mycobacteriales</taxon>
        <taxon>Corynebacteriaceae</taxon>
        <taxon>Corynebacterium</taxon>
    </lineage>
</organism>
<gene>
    <name evidence="6" type="ORF">HMPREF9997_02439</name>
</gene>
<evidence type="ECO:0000256" key="1">
    <source>
        <dbReference type="ARBA" id="ARBA00009481"/>
    </source>
</evidence>
<name>L1MAU6_9CORY</name>
<proteinExistence type="inferred from homology"/>
<keyword evidence="2" id="KW-0328">Glycosyltransferase</keyword>
<reference evidence="6 7" key="1">
    <citation type="submission" date="2012-05" db="EMBL/GenBank/DDBJ databases">
        <authorList>
            <person name="Weinstock G."/>
            <person name="Sodergren E."/>
            <person name="Lobos E.A."/>
            <person name="Fulton L."/>
            <person name="Fulton R."/>
            <person name="Courtney L."/>
            <person name="Fronick C."/>
            <person name="O'Laughlin M."/>
            <person name="Godfrey J."/>
            <person name="Wilson R.M."/>
            <person name="Miner T."/>
            <person name="Farmer C."/>
            <person name="Delehaunty K."/>
            <person name="Cordes M."/>
            <person name="Minx P."/>
            <person name="Tomlinson C."/>
            <person name="Chen J."/>
            <person name="Wollam A."/>
            <person name="Pepin K.H."/>
            <person name="Bhonagiri V."/>
            <person name="Zhang X."/>
            <person name="Suruliraj S."/>
            <person name="Warren W."/>
            <person name="Mitreva M."/>
            <person name="Mardis E.R."/>
            <person name="Wilson R.K."/>
        </authorList>
    </citation>
    <scope>NUCLEOTIDE SEQUENCE [LARGE SCALE GENOMIC DNA]</scope>
    <source>
        <strain evidence="6 7">F0235</strain>
    </source>
</reference>
<dbReference type="InterPro" id="IPR028098">
    <property type="entry name" value="Glyco_trans_4-like_N"/>
</dbReference>
<dbReference type="PATRIC" id="fig|1035195.3.peg.2180"/>
<sequence length="392" mass="43759">MKILLLCWRDTHHPQGGGSERYLERVGDFLVSQGHEVLFHTAMYPGAPRRSVQRGVAYTRAGGKMTVYPLAWLRLVAARLGFGRFRDADVVVDTQNGIPFFAGPLSGKPTVLLTHHCHREQWPVAGPILSRVGWFVERWVAPWLYRRTPYVTVSLPSATELMQLGVDANRIEIIRNGVDPLPDATSENSLLRHDDGRVHLVTLSRLVPHKQIEHAMDVLAAVSATHDVVLDVIGSGWGDAQLRDYAAELGVSDRVEFHGQVSERMKHALLARATLHVMPSRKEGWGLAVIEAAQHAVPTVGYRSSAGLQDSIIDDHTGILVSDKAELIRATTLLLDDPAYRTRLGTAAQERAREFSWHTTGMQFEQLLASLSESPWETHQRHSEPQHREEHA</sequence>
<evidence type="ECO:0000313" key="7">
    <source>
        <dbReference type="Proteomes" id="UP000010445"/>
    </source>
</evidence>
<evidence type="ECO:0000259" key="5">
    <source>
        <dbReference type="Pfam" id="PF13439"/>
    </source>
</evidence>
<evidence type="ECO:0000256" key="2">
    <source>
        <dbReference type="ARBA" id="ARBA00022676"/>
    </source>
</evidence>
<keyword evidence="3 6" id="KW-0808">Transferase</keyword>
<dbReference type="OrthoDB" id="9806887at2"/>
<evidence type="ECO:0000256" key="3">
    <source>
        <dbReference type="ARBA" id="ARBA00022679"/>
    </source>
</evidence>
<comment type="caution">
    <text evidence="6">The sequence shown here is derived from an EMBL/GenBank/DDBJ whole genome shotgun (WGS) entry which is preliminary data.</text>
</comment>
<dbReference type="EMBL" id="AMEM01000040">
    <property type="protein sequence ID" value="EKX88076.1"/>
    <property type="molecule type" value="Genomic_DNA"/>
</dbReference>
<protein>
    <submittedName>
        <fullName evidence="6">Glycosyltransferase, group 1 family protein</fullName>
    </submittedName>
</protein>
<dbReference type="InterPro" id="IPR001296">
    <property type="entry name" value="Glyco_trans_1"/>
</dbReference>
<dbReference type="PANTHER" id="PTHR12526">
    <property type="entry name" value="GLYCOSYLTRANSFERASE"/>
    <property type="match status" value="1"/>
</dbReference>
<comment type="similarity">
    <text evidence="1">Belongs to the glycosyltransferase group 1 family. Glycosyltransferase 4 subfamily.</text>
</comment>
<feature type="domain" description="Glycosyltransferase subfamily 4-like N-terminal" evidence="5">
    <location>
        <begin position="17"/>
        <end position="180"/>
    </location>
</feature>
<dbReference type="SUPFAM" id="SSF53756">
    <property type="entry name" value="UDP-Glycosyltransferase/glycogen phosphorylase"/>
    <property type="match status" value="1"/>
</dbReference>
<dbReference type="RefSeq" id="WP_006062244.1">
    <property type="nucleotide sequence ID" value="NZ_KB290824.1"/>
</dbReference>
<dbReference type="STRING" id="1035195.HMPREF9997_02439"/>
<dbReference type="GO" id="GO:0016757">
    <property type="term" value="F:glycosyltransferase activity"/>
    <property type="evidence" value="ECO:0007669"/>
    <property type="project" value="UniProtKB-KW"/>
</dbReference>
<dbReference type="CDD" id="cd03801">
    <property type="entry name" value="GT4_PimA-like"/>
    <property type="match status" value="1"/>
</dbReference>
<feature type="domain" description="Glycosyl transferase family 1" evidence="4">
    <location>
        <begin position="193"/>
        <end position="351"/>
    </location>
</feature>
<dbReference type="PANTHER" id="PTHR12526:SF640">
    <property type="entry name" value="COLANIC ACID BIOSYNTHESIS GLYCOSYLTRANSFERASE WCAL-RELATED"/>
    <property type="match status" value="1"/>
</dbReference>
<dbReference type="Pfam" id="PF13439">
    <property type="entry name" value="Glyco_transf_4"/>
    <property type="match status" value="1"/>
</dbReference>
<keyword evidence="7" id="KW-1185">Reference proteome</keyword>